<keyword evidence="1" id="KW-0805">Transcription regulation</keyword>
<dbReference type="SUPFAM" id="SSF46689">
    <property type="entry name" value="Homeodomain-like"/>
    <property type="match status" value="1"/>
</dbReference>
<dbReference type="RefSeq" id="WP_133906724.1">
    <property type="nucleotide sequence ID" value="NZ_SOCP01000014.1"/>
</dbReference>
<dbReference type="InterPro" id="IPR011075">
    <property type="entry name" value="TetR_C"/>
</dbReference>
<dbReference type="GO" id="GO:0000976">
    <property type="term" value="F:transcription cis-regulatory region binding"/>
    <property type="evidence" value="ECO:0007669"/>
    <property type="project" value="TreeGrafter"/>
</dbReference>
<dbReference type="AlphaFoldDB" id="A0A4R7V4L9"/>
<dbReference type="InterPro" id="IPR036271">
    <property type="entry name" value="Tet_transcr_reg_TetR-rel_C_sf"/>
</dbReference>
<dbReference type="Gene3D" id="1.10.357.10">
    <property type="entry name" value="Tetracycline Repressor, domain 2"/>
    <property type="match status" value="1"/>
</dbReference>
<accession>A0A4R7V4L9</accession>
<protein>
    <submittedName>
        <fullName evidence="6">TetR family transcriptional regulator</fullName>
    </submittedName>
</protein>
<dbReference type="InterPro" id="IPR023772">
    <property type="entry name" value="DNA-bd_HTH_TetR-type_CS"/>
</dbReference>
<dbReference type="PROSITE" id="PS50977">
    <property type="entry name" value="HTH_TETR_2"/>
    <property type="match status" value="1"/>
</dbReference>
<dbReference type="EMBL" id="SOCP01000014">
    <property type="protein sequence ID" value="TDV44299.1"/>
    <property type="molecule type" value="Genomic_DNA"/>
</dbReference>
<dbReference type="PRINTS" id="PR00455">
    <property type="entry name" value="HTHTETR"/>
</dbReference>
<keyword evidence="7" id="KW-1185">Reference proteome</keyword>
<comment type="caution">
    <text evidence="6">The sequence shown here is derived from an EMBL/GenBank/DDBJ whole genome shotgun (WGS) entry which is preliminary data.</text>
</comment>
<dbReference type="InterPro" id="IPR050109">
    <property type="entry name" value="HTH-type_TetR-like_transc_reg"/>
</dbReference>
<gene>
    <name evidence="6" type="ORF">CLV71_114209</name>
</gene>
<organism evidence="6 7">
    <name type="scientific">Actinophytocola oryzae</name>
    <dbReference type="NCBI Taxonomy" id="502181"/>
    <lineage>
        <taxon>Bacteria</taxon>
        <taxon>Bacillati</taxon>
        <taxon>Actinomycetota</taxon>
        <taxon>Actinomycetes</taxon>
        <taxon>Pseudonocardiales</taxon>
        <taxon>Pseudonocardiaceae</taxon>
    </lineage>
</organism>
<evidence type="ECO:0000256" key="3">
    <source>
        <dbReference type="ARBA" id="ARBA00023163"/>
    </source>
</evidence>
<evidence type="ECO:0000256" key="2">
    <source>
        <dbReference type="ARBA" id="ARBA00023125"/>
    </source>
</evidence>
<feature type="DNA-binding region" description="H-T-H motif" evidence="4">
    <location>
        <begin position="32"/>
        <end position="51"/>
    </location>
</feature>
<evidence type="ECO:0000256" key="4">
    <source>
        <dbReference type="PROSITE-ProRule" id="PRU00335"/>
    </source>
</evidence>
<feature type="domain" description="HTH tetR-type" evidence="5">
    <location>
        <begin position="9"/>
        <end position="69"/>
    </location>
</feature>
<dbReference type="InterPro" id="IPR001647">
    <property type="entry name" value="HTH_TetR"/>
</dbReference>
<dbReference type="Proteomes" id="UP000294927">
    <property type="component" value="Unassembled WGS sequence"/>
</dbReference>
<keyword evidence="3" id="KW-0804">Transcription</keyword>
<evidence type="ECO:0000256" key="1">
    <source>
        <dbReference type="ARBA" id="ARBA00023015"/>
    </source>
</evidence>
<dbReference type="Pfam" id="PF16859">
    <property type="entry name" value="TetR_C_11"/>
    <property type="match status" value="1"/>
</dbReference>
<dbReference type="PANTHER" id="PTHR30055:SF148">
    <property type="entry name" value="TETR-FAMILY TRANSCRIPTIONAL REGULATOR"/>
    <property type="match status" value="1"/>
</dbReference>
<evidence type="ECO:0000259" key="5">
    <source>
        <dbReference type="PROSITE" id="PS50977"/>
    </source>
</evidence>
<dbReference type="Gene3D" id="1.10.10.60">
    <property type="entry name" value="Homeodomain-like"/>
    <property type="match status" value="1"/>
</dbReference>
<dbReference type="PROSITE" id="PS01081">
    <property type="entry name" value="HTH_TETR_1"/>
    <property type="match status" value="1"/>
</dbReference>
<dbReference type="GO" id="GO:0003700">
    <property type="term" value="F:DNA-binding transcription factor activity"/>
    <property type="evidence" value="ECO:0007669"/>
    <property type="project" value="TreeGrafter"/>
</dbReference>
<proteinExistence type="predicted"/>
<dbReference type="InterPro" id="IPR009057">
    <property type="entry name" value="Homeodomain-like_sf"/>
</dbReference>
<reference evidence="6 7" key="1">
    <citation type="submission" date="2019-03" db="EMBL/GenBank/DDBJ databases">
        <title>Genomic Encyclopedia of Archaeal and Bacterial Type Strains, Phase II (KMG-II): from individual species to whole genera.</title>
        <authorList>
            <person name="Goeker M."/>
        </authorList>
    </citation>
    <scope>NUCLEOTIDE SEQUENCE [LARGE SCALE GENOMIC DNA]</scope>
    <source>
        <strain evidence="6 7">DSM 45499</strain>
    </source>
</reference>
<evidence type="ECO:0000313" key="7">
    <source>
        <dbReference type="Proteomes" id="UP000294927"/>
    </source>
</evidence>
<dbReference type="SUPFAM" id="SSF48498">
    <property type="entry name" value="Tetracyclin repressor-like, C-terminal domain"/>
    <property type="match status" value="1"/>
</dbReference>
<name>A0A4R7V4L9_9PSEU</name>
<dbReference type="PANTHER" id="PTHR30055">
    <property type="entry name" value="HTH-TYPE TRANSCRIPTIONAL REGULATOR RUTR"/>
    <property type="match status" value="1"/>
</dbReference>
<dbReference type="OrthoDB" id="9796019at2"/>
<sequence>MSGRRPLDPTRDARILDAVLELLAESGYVSMTMDAVAARAGVSKATIYRRWRNKREIALAAMTRYHGAQTAWSVDTGTFRGDLLAHVHRFAEVLGGFGGRLAVGLVQARASDPDLLDELDARFSSGARLAPEVVERAVARGEVTAPVDHRLFEEVVASVMFMRWLWRLPLDAAFLAHVVDDLAMPVLHARGKGAS</sequence>
<dbReference type="Pfam" id="PF00440">
    <property type="entry name" value="TetR_N"/>
    <property type="match status" value="1"/>
</dbReference>
<evidence type="ECO:0000313" key="6">
    <source>
        <dbReference type="EMBL" id="TDV44299.1"/>
    </source>
</evidence>
<keyword evidence="2 4" id="KW-0238">DNA-binding</keyword>